<keyword evidence="2" id="KW-1185">Reference proteome</keyword>
<dbReference type="PIRSF" id="PIRSF016897">
    <property type="entry name" value="GlpP"/>
    <property type="match status" value="1"/>
</dbReference>
<dbReference type="PANTHER" id="PTHR35787:SF1">
    <property type="entry name" value="GLYCEROL UPTAKE OPERON ANTITERMINATOR REGULATORY PROTEIN"/>
    <property type="match status" value="1"/>
</dbReference>
<dbReference type="InterPro" id="IPR013785">
    <property type="entry name" value="Aldolase_TIM"/>
</dbReference>
<dbReference type="Gene3D" id="3.20.20.70">
    <property type="entry name" value="Aldolase class I"/>
    <property type="match status" value="1"/>
</dbReference>
<dbReference type="Pfam" id="PF04309">
    <property type="entry name" value="G3P_antiterm"/>
    <property type="match status" value="1"/>
</dbReference>
<evidence type="ECO:0000313" key="1">
    <source>
        <dbReference type="EMBL" id="MCU6715921.1"/>
    </source>
</evidence>
<dbReference type="EMBL" id="JAOQKI010000001">
    <property type="protein sequence ID" value="MCU6715921.1"/>
    <property type="molecule type" value="Genomic_DNA"/>
</dbReference>
<dbReference type="RefSeq" id="WP_262623208.1">
    <property type="nucleotide sequence ID" value="NZ_JAOQKI010000001.1"/>
</dbReference>
<dbReference type="InterPro" id="IPR006699">
    <property type="entry name" value="GlpP"/>
</dbReference>
<gene>
    <name evidence="1" type="ORF">OCV43_01365</name>
</gene>
<dbReference type="SUPFAM" id="SSF110391">
    <property type="entry name" value="GlpP-like"/>
    <property type="match status" value="1"/>
</dbReference>
<evidence type="ECO:0000313" key="2">
    <source>
        <dbReference type="Proteomes" id="UP001209666"/>
    </source>
</evidence>
<organism evidence="1 2">
    <name type="scientific">Roseburia amylophila</name>
    <dbReference type="NCBI Taxonomy" id="2981794"/>
    <lineage>
        <taxon>Bacteria</taxon>
        <taxon>Bacillati</taxon>
        <taxon>Bacillota</taxon>
        <taxon>Clostridia</taxon>
        <taxon>Lachnospirales</taxon>
        <taxon>Lachnospiraceae</taxon>
        <taxon>Roseburia</taxon>
    </lineage>
</organism>
<proteinExistence type="predicted"/>
<accession>A0ABT2SAG9</accession>
<reference evidence="1 2" key="1">
    <citation type="journal article" date="2021" name="ISME Commun">
        <title>Automated analysis of genomic sequences facilitates high-throughput and comprehensive description of bacteria.</title>
        <authorList>
            <person name="Hitch T.C.A."/>
        </authorList>
    </citation>
    <scope>NUCLEOTIDE SEQUENCE [LARGE SCALE GENOMIC DNA]</scope>
    <source>
        <strain evidence="1 2">Sanger_19</strain>
    </source>
</reference>
<sequence>MLSNCKDAMDNSPIIAAIKDMAGLKKCLTCDSQVIFILFGDICNIADIVDKVKAAGKTAMVHIDLINGLSGKEIAVDFIRKYTHADGIITTKPVLIKRARELELSTILRFFVIDSMAYDSIEKQLRSVKPDYIEILPALMPKVVSRICRLSKVPVITGGLISDKEDVVTMLNAGAVCISSTNPDVWFL</sequence>
<name>A0ABT2SAG9_9FIRM</name>
<dbReference type="PANTHER" id="PTHR35787">
    <property type="entry name" value="GLYCEROL UPTAKE OPERON ANTITERMINATOR REGULATORY PROTEIN"/>
    <property type="match status" value="1"/>
</dbReference>
<protein>
    <submittedName>
        <fullName evidence="1">Glycerol-3-phosphate responsive antiterminator</fullName>
    </submittedName>
</protein>
<comment type="caution">
    <text evidence="1">The sequence shown here is derived from an EMBL/GenBank/DDBJ whole genome shotgun (WGS) entry which is preliminary data.</text>
</comment>
<dbReference type="Proteomes" id="UP001209666">
    <property type="component" value="Unassembled WGS sequence"/>
</dbReference>